<reference evidence="4" key="1">
    <citation type="submission" date="2023-02" db="EMBL/GenBank/DDBJ databases">
        <title>Genome of toxic invasive species Heracleum sosnowskyi carries increased number of genes despite the absence of recent whole-genome duplications.</title>
        <authorList>
            <person name="Schelkunov M."/>
            <person name="Shtratnikova V."/>
            <person name="Makarenko M."/>
            <person name="Klepikova A."/>
            <person name="Omelchenko D."/>
            <person name="Novikova G."/>
            <person name="Obukhova E."/>
            <person name="Bogdanov V."/>
            <person name="Penin A."/>
            <person name="Logacheva M."/>
        </authorList>
    </citation>
    <scope>NUCLEOTIDE SEQUENCE</scope>
    <source>
        <strain evidence="4">Hsosn_3</strain>
        <tissue evidence="4">Leaf</tissue>
    </source>
</reference>
<evidence type="ECO:0000256" key="2">
    <source>
        <dbReference type="PROSITE-ProRule" id="PRU00708"/>
    </source>
</evidence>
<keyword evidence="5" id="KW-1185">Reference proteome</keyword>
<keyword evidence="3" id="KW-0175">Coiled coil</keyword>
<organism evidence="4 5">
    <name type="scientific">Heracleum sosnowskyi</name>
    <dbReference type="NCBI Taxonomy" id="360622"/>
    <lineage>
        <taxon>Eukaryota</taxon>
        <taxon>Viridiplantae</taxon>
        <taxon>Streptophyta</taxon>
        <taxon>Embryophyta</taxon>
        <taxon>Tracheophyta</taxon>
        <taxon>Spermatophyta</taxon>
        <taxon>Magnoliopsida</taxon>
        <taxon>eudicotyledons</taxon>
        <taxon>Gunneridae</taxon>
        <taxon>Pentapetalae</taxon>
        <taxon>asterids</taxon>
        <taxon>campanulids</taxon>
        <taxon>Apiales</taxon>
        <taxon>Apiaceae</taxon>
        <taxon>Apioideae</taxon>
        <taxon>apioid superclade</taxon>
        <taxon>Tordylieae</taxon>
        <taxon>Tordyliinae</taxon>
        <taxon>Heracleum</taxon>
    </lineage>
</organism>
<evidence type="ECO:0000256" key="1">
    <source>
        <dbReference type="ARBA" id="ARBA00022737"/>
    </source>
</evidence>
<dbReference type="EMBL" id="JAUIZM010000001">
    <property type="protein sequence ID" value="KAK1400571.1"/>
    <property type="molecule type" value="Genomic_DNA"/>
</dbReference>
<reference evidence="4" key="2">
    <citation type="submission" date="2023-05" db="EMBL/GenBank/DDBJ databases">
        <authorList>
            <person name="Schelkunov M.I."/>
        </authorList>
    </citation>
    <scope>NUCLEOTIDE SEQUENCE</scope>
    <source>
        <strain evidence="4">Hsosn_3</strain>
        <tissue evidence="4">Leaf</tissue>
    </source>
</reference>
<feature type="repeat" description="PPR" evidence="2">
    <location>
        <begin position="155"/>
        <end position="189"/>
    </location>
</feature>
<evidence type="ECO:0000313" key="4">
    <source>
        <dbReference type="EMBL" id="KAK1400571.1"/>
    </source>
</evidence>
<keyword evidence="1" id="KW-0677">Repeat</keyword>
<gene>
    <name evidence="4" type="ORF">POM88_000176</name>
</gene>
<protein>
    <submittedName>
        <fullName evidence="4">Pentatricopeptide repeat</fullName>
    </submittedName>
</protein>
<sequence length="576" mass="63091">MVERSLRMREARGSIPRTSKKTSSIFYSIILHAWIPSQPMVSNLSIFFCHSKLIRASDSSSNSAAETPFDHDGGLSNRVSVCKDSNEALELIAELTKTSSGVVSVQDCCSIISAALDCDNADLALSVFSAMRSTFDQDIGDKGLSVERWKWSRPDVNTYTLLVCGLAASLRVSDALRVIANVCRVGVSPSEEVPFGKIVRCPSCMIAVAVAQPQDGIQAVSCSKCRYQYELVSGDIIRIESEEISMNVPAWRRGLKFLQIIKEDMPAAVHSVVVQTPSGIARTHRFATATVDLPAQEGERVSIAVAAPSDCYREVGPLKLSAKPPTFYAGEAMCLTNHRDGRESPLLRAPRKDESISLINPSTLFPLLAVLGFGDAASGIIDPSLPKLISVAAVSSLAIGATLNNLVLPELSRIPQRSVDVIAIRQQLLAQYDVLQTRIKELKEASENEVWMLARMCQLENKIFAVGEPSYSARRTRVKRVREGLKSSLRSRIELIESYAKISSMIEIEVEMDTDVLAAEAASNAESIAQQIEQIMELENLEERWKQQAEANDEVERLLSSESIQAEQITKSATDA</sequence>
<dbReference type="PANTHER" id="PTHR37381">
    <property type="entry name" value="PENTATRICOPEPTIDE REPEAT (PPR) SUPERFAMILY PROTEIN"/>
    <property type="match status" value="1"/>
</dbReference>
<dbReference type="PANTHER" id="PTHR37381:SF1">
    <property type="entry name" value="PENTATRICOPEPTIDE REPEAT (PPR) SUPERFAMILY PROTEIN"/>
    <property type="match status" value="1"/>
</dbReference>
<evidence type="ECO:0000256" key="3">
    <source>
        <dbReference type="SAM" id="Coils"/>
    </source>
</evidence>
<dbReference type="InterPro" id="IPR002885">
    <property type="entry name" value="PPR_rpt"/>
</dbReference>
<dbReference type="Proteomes" id="UP001237642">
    <property type="component" value="Unassembled WGS sequence"/>
</dbReference>
<proteinExistence type="predicted"/>
<dbReference type="PROSITE" id="PS51375">
    <property type="entry name" value="PPR"/>
    <property type="match status" value="1"/>
</dbReference>
<comment type="caution">
    <text evidence="4">The sequence shown here is derived from an EMBL/GenBank/DDBJ whole genome shotgun (WGS) entry which is preliminary data.</text>
</comment>
<evidence type="ECO:0000313" key="5">
    <source>
        <dbReference type="Proteomes" id="UP001237642"/>
    </source>
</evidence>
<dbReference type="AlphaFoldDB" id="A0AAD8JDE8"/>
<dbReference type="Gene3D" id="1.25.40.10">
    <property type="entry name" value="Tetratricopeptide repeat domain"/>
    <property type="match status" value="1"/>
</dbReference>
<name>A0AAD8JDE8_9APIA</name>
<accession>A0AAD8JDE8</accession>
<dbReference type="InterPro" id="IPR011990">
    <property type="entry name" value="TPR-like_helical_dom_sf"/>
</dbReference>
<feature type="coiled-coil region" evidence="3">
    <location>
        <begin position="528"/>
        <end position="558"/>
    </location>
</feature>